<sequence length="79" mass="8828">MISQKNLGRFLRYRGHESQRTHRVDKVVEARGRKGKPRQIPPRASEEEEFHSGQAGVFGQVSAARFTVRVAKGGTPIGQ</sequence>
<evidence type="ECO:0000256" key="1">
    <source>
        <dbReference type="SAM" id="MobiDB-lite"/>
    </source>
</evidence>
<proteinExistence type="predicted"/>
<dbReference type="AlphaFoldDB" id="A0A4Y2DV64"/>
<name>A0A4Y2DV64_ARAVE</name>
<keyword evidence="3" id="KW-1185">Reference proteome</keyword>
<gene>
    <name evidence="2" type="ORF">AVEN_30023_1</name>
</gene>
<comment type="caution">
    <text evidence="2">The sequence shown here is derived from an EMBL/GenBank/DDBJ whole genome shotgun (WGS) entry which is preliminary data.</text>
</comment>
<evidence type="ECO:0000313" key="3">
    <source>
        <dbReference type="Proteomes" id="UP000499080"/>
    </source>
</evidence>
<dbReference type="EMBL" id="BGPR01000447">
    <property type="protein sequence ID" value="GBM20773.1"/>
    <property type="molecule type" value="Genomic_DNA"/>
</dbReference>
<evidence type="ECO:0000313" key="2">
    <source>
        <dbReference type="EMBL" id="GBM20773.1"/>
    </source>
</evidence>
<protein>
    <submittedName>
        <fullName evidence="2">Uncharacterized protein</fullName>
    </submittedName>
</protein>
<dbReference type="Proteomes" id="UP000499080">
    <property type="component" value="Unassembled WGS sequence"/>
</dbReference>
<organism evidence="2 3">
    <name type="scientific">Araneus ventricosus</name>
    <name type="common">Orbweaver spider</name>
    <name type="synonym">Epeira ventricosa</name>
    <dbReference type="NCBI Taxonomy" id="182803"/>
    <lineage>
        <taxon>Eukaryota</taxon>
        <taxon>Metazoa</taxon>
        <taxon>Ecdysozoa</taxon>
        <taxon>Arthropoda</taxon>
        <taxon>Chelicerata</taxon>
        <taxon>Arachnida</taxon>
        <taxon>Araneae</taxon>
        <taxon>Araneomorphae</taxon>
        <taxon>Entelegynae</taxon>
        <taxon>Araneoidea</taxon>
        <taxon>Araneidae</taxon>
        <taxon>Araneus</taxon>
    </lineage>
</organism>
<feature type="region of interest" description="Disordered" evidence="1">
    <location>
        <begin position="31"/>
        <end position="53"/>
    </location>
</feature>
<reference evidence="2 3" key="1">
    <citation type="journal article" date="2019" name="Sci. Rep.">
        <title>Orb-weaving spider Araneus ventricosus genome elucidates the spidroin gene catalogue.</title>
        <authorList>
            <person name="Kono N."/>
            <person name="Nakamura H."/>
            <person name="Ohtoshi R."/>
            <person name="Moran D.A.P."/>
            <person name="Shinohara A."/>
            <person name="Yoshida Y."/>
            <person name="Fujiwara M."/>
            <person name="Mori M."/>
            <person name="Tomita M."/>
            <person name="Arakawa K."/>
        </authorList>
    </citation>
    <scope>NUCLEOTIDE SEQUENCE [LARGE SCALE GENOMIC DNA]</scope>
</reference>
<accession>A0A4Y2DV64</accession>